<dbReference type="InterPro" id="IPR029058">
    <property type="entry name" value="AB_hydrolase_fold"/>
</dbReference>
<comment type="caution">
    <text evidence="2">The sequence shown here is derived from an EMBL/GenBank/DDBJ whole genome shotgun (WGS) entry which is preliminary data.</text>
</comment>
<reference evidence="2" key="1">
    <citation type="journal article" date="2021" name="J. Hered.">
        <title>Genome Assembly of Salicaceae Populus deltoides (Eastern Cottonwood) I-69 Based on Nanopore Sequencing and Hi-C Technologies.</title>
        <authorList>
            <person name="Bai S."/>
            <person name="Wu H."/>
            <person name="Zhang J."/>
            <person name="Pan Z."/>
            <person name="Zhao W."/>
            <person name="Li Z."/>
            <person name="Tong C."/>
        </authorList>
    </citation>
    <scope>NUCLEOTIDE SEQUENCE</scope>
    <source>
        <tissue evidence="2">Leaf</tissue>
    </source>
</reference>
<dbReference type="GO" id="GO:0006508">
    <property type="term" value="P:proteolysis"/>
    <property type="evidence" value="ECO:0007669"/>
    <property type="project" value="InterPro"/>
</dbReference>
<dbReference type="GO" id="GO:0019748">
    <property type="term" value="P:secondary metabolic process"/>
    <property type="evidence" value="ECO:0007669"/>
    <property type="project" value="TreeGrafter"/>
</dbReference>
<dbReference type="Gene3D" id="3.40.50.1820">
    <property type="entry name" value="alpha/beta hydrolase"/>
    <property type="match status" value="1"/>
</dbReference>
<dbReference type="GO" id="GO:0016747">
    <property type="term" value="F:acyltransferase activity, transferring groups other than amino-acyl groups"/>
    <property type="evidence" value="ECO:0007669"/>
    <property type="project" value="TreeGrafter"/>
</dbReference>
<evidence type="ECO:0008006" key="4">
    <source>
        <dbReference type="Google" id="ProtNLM"/>
    </source>
</evidence>
<accession>A0A8T2XE01</accession>
<sequence length="376" mass="42392">MYLLAYACDNEAWTSRLVSVWLQLAAAHSIVKFLPGFKGPLPFHLETGYVGLDEAEDVRLFYYFIKSQRNSKDDPLLLWLTGGPGCSAFCGLVFEIGPISFEVKEYNGSLPTLVLNPYSWTQVSSILFLDLPVGTGFSYARTPLALQRSDFKQVSHAEQFLRKWLMDHQEFLANPIYIAGNNDGIEPLLNVKGYILGNPITDPTFDFNSRIPFAHGMGLISDELHESLKKSCAGEYQTIKPSNAECLKNVEAFDKCISDIEDSHILERKRPSDAPRLIETLGKRRYLRENPQELLHSKPDLPTIGCRAINSLSPSSNMQYSYIQEKLMDMFSLLTGQMTIMSAKHSMCEREIKRSGNDAIINYLILMKLRAASSII</sequence>
<dbReference type="GO" id="GO:0004185">
    <property type="term" value="F:serine-type carboxypeptidase activity"/>
    <property type="evidence" value="ECO:0007669"/>
    <property type="project" value="InterPro"/>
</dbReference>
<evidence type="ECO:0000256" key="1">
    <source>
        <dbReference type="ARBA" id="ARBA00009431"/>
    </source>
</evidence>
<protein>
    <recommendedName>
        <fullName evidence="4">Serine carboxypeptidase-like 19</fullName>
    </recommendedName>
</protein>
<dbReference type="SUPFAM" id="SSF53474">
    <property type="entry name" value="alpha/beta-Hydrolases"/>
    <property type="match status" value="1"/>
</dbReference>
<gene>
    <name evidence="2" type="ORF">H0E87_022694</name>
</gene>
<proteinExistence type="inferred from homology"/>
<dbReference type="InterPro" id="IPR001563">
    <property type="entry name" value="Peptidase_S10"/>
</dbReference>
<dbReference type="EMBL" id="JACEGQ020000013">
    <property type="protein sequence ID" value="KAH8490257.1"/>
    <property type="molecule type" value="Genomic_DNA"/>
</dbReference>
<keyword evidence="3" id="KW-1185">Reference proteome</keyword>
<dbReference type="PANTHER" id="PTHR11802:SF29">
    <property type="entry name" value="SERINE CARBOXYPEPTIDASE-LIKE 19"/>
    <property type="match status" value="1"/>
</dbReference>
<dbReference type="PANTHER" id="PTHR11802">
    <property type="entry name" value="SERINE PROTEASE FAMILY S10 SERINE CARBOXYPEPTIDASE"/>
    <property type="match status" value="1"/>
</dbReference>
<dbReference type="Pfam" id="PF00450">
    <property type="entry name" value="Peptidase_S10"/>
    <property type="match status" value="1"/>
</dbReference>
<dbReference type="PRINTS" id="PR00724">
    <property type="entry name" value="CRBOXYPTASEC"/>
</dbReference>
<organism evidence="2 3">
    <name type="scientific">Populus deltoides</name>
    <name type="common">Eastern poplar</name>
    <name type="synonym">Eastern cottonwood</name>
    <dbReference type="NCBI Taxonomy" id="3696"/>
    <lineage>
        <taxon>Eukaryota</taxon>
        <taxon>Viridiplantae</taxon>
        <taxon>Streptophyta</taxon>
        <taxon>Embryophyta</taxon>
        <taxon>Tracheophyta</taxon>
        <taxon>Spermatophyta</taxon>
        <taxon>Magnoliopsida</taxon>
        <taxon>eudicotyledons</taxon>
        <taxon>Gunneridae</taxon>
        <taxon>Pentapetalae</taxon>
        <taxon>rosids</taxon>
        <taxon>fabids</taxon>
        <taxon>Malpighiales</taxon>
        <taxon>Salicaceae</taxon>
        <taxon>Saliceae</taxon>
        <taxon>Populus</taxon>
    </lineage>
</organism>
<dbReference type="Proteomes" id="UP000807159">
    <property type="component" value="Chromosome 13"/>
</dbReference>
<evidence type="ECO:0000313" key="2">
    <source>
        <dbReference type="EMBL" id="KAH8490257.1"/>
    </source>
</evidence>
<evidence type="ECO:0000313" key="3">
    <source>
        <dbReference type="Proteomes" id="UP000807159"/>
    </source>
</evidence>
<comment type="similarity">
    <text evidence="1">Belongs to the peptidase S10 family.</text>
</comment>
<dbReference type="AlphaFoldDB" id="A0A8T2XE01"/>
<name>A0A8T2XE01_POPDE</name>